<comment type="similarity">
    <text evidence="1">Belongs to the sel-1 family.</text>
</comment>
<dbReference type="InterPro" id="IPR011990">
    <property type="entry name" value="TPR-like_helical_dom_sf"/>
</dbReference>
<reference evidence="2 3" key="1">
    <citation type="journal article" date="2010" name="Cell">
        <title>The genome of Naegleria gruberi illuminates early eukaryotic versatility.</title>
        <authorList>
            <person name="Fritz-Laylin L.K."/>
            <person name="Prochnik S.E."/>
            <person name="Ginger M.L."/>
            <person name="Dacks J.B."/>
            <person name="Carpenter M.L."/>
            <person name="Field M.C."/>
            <person name="Kuo A."/>
            <person name="Paredez A."/>
            <person name="Chapman J."/>
            <person name="Pham J."/>
            <person name="Shu S."/>
            <person name="Neupane R."/>
            <person name="Cipriano M."/>
            <person name="Mancuso J."/>
            <person name="Tu H."/>
            <person name="Salamov A."/>
            <person name="Lindquist E."/>
            <person name="Shapiro H."/>
            <person name="Lucas S."/>
            <person name="Grigoriev I.V."/>
            <person name="Cande W.Z."/>
            <person name="Fulton C."/>
            <person name="Rokhsar D.S."/>
            <person name="Dawson S.C."/>
        </authorList>
    </citation>
    <scope>NUCLEOTIDE SEQUENCE [LARGE SCALE GENOMIC DNA]</scope>
    <source>
        <strain evidence="2 3">NEG-M</strain>
    </source>
</reference>
<dbReference type="RefSeq" id="XP_002670707.1">
    <property type="nucleotide sequence ID" value="XM_002670661.1"/>
</dbReference>
<proteinExistence type="inferred from homology"/>
<dbReference type="KEGG" id="ngr:NAEGRDRAFT_53333"/>
<organism evidence="3">
    <name type="scientific">Naegleria gruberi</name>
    <name type="common">Amoeba</name>
    <dbReference type="NCBI Taxonomy" id="5762"/>
    <lineage>
        <taxon>Eukaryota</taxon>
        <taxon>Discoba</taxon>
        <taxon>Heterolobosea</taxon>
        <taxon>Tetramitia</taxon>
        <taxon>Eutetramitia</taxon>
        <taxon>Vahlkampfiidae</taxon>
        <taxon>Naegleria</taxon>
    </lineage>
</organism>
<name>D2VYT2_NAEGR</name>
<dbReference type="InParanoid" id="D2VYT2"/>
<dbReference type="Proteomes" id="UP000006671">
    <property type="component" value="Unassembled WGS sequence"/>
</dbReference>
<dbReference type="AlphaFoldDB" id="D2VYT2"/>
<dbReference type="Pfam" id="PF08238">
    <property type="entry name" value="Sel1"/>
    <property type="match status" value="4"/>
</dbReference>
<evidence type="ECO:0000313" key="2">
    <source>
        <dbReference type="EMBL" id="EFC37963.1"/>
    </source>
</evidence>
<dbReference type="Gene3D" id="1.25.40.10">
    <property type="entry name" value="Tetratricopeptide repeat domain"/>
    <property type="match status" value="1"/>
</dbReference>
<dbReference type="InterPro" id="IPR050767">
    <property type="entry name" value="Sel1_AlgK"/>
</dbReference>
<protein>
    <submittedName>
        <fullName evidence="2">Predicted protein</fullName>
    </submittedName>
</protein>
<dbReference type="OrthoDB" id="2384430at2759"/>
<accession>D2VYT2</accession>
<dbReference type="InterPro" id="IPR006597">
    <property type="entry name" value="Sel1-like"/>
</dbReference>
<dbReference type="SMART" id="SM00671">
    <property type="entry name" value="SEL1"/>
    <property type="match status" value="4"/>
</dbReference>
<dbReference type="eggNOG" id="KOG1550">
    <property type="taxonomic scope" value="Eukaryota"/>
</dbReference>
<sequence>MIYENGLTVEKDLAEALEWYLKAGENGDLTAQVNLARLYRDGEGVEQDYLKSFEWNMKAAEAGDAEAQVHIGYAYDKGLGVEQDFSKSFEWNLKGAENGSLDGQFNVGLLLELGDGVEKNIKKSVFWKSKCFNRSKCFDFVEEPYEQFAMQYFTSNTEDWNQSSPNSDKEHVVVRFEEKDFTLSQKHLKHSKYLSTMMNSNWKDFNVKEKNRTILDLRTIQNDIFQEQTDIIQIFNNYVNYLTNEILPPDFDMKLKLIELSRYLQDDGCILNIVKEASILQRFYILLILEIIVEPIHIAITSCFAAETKFKINDLSENVIEKLLTQSGLSQHGKDEIYNVFKEKFNGYPIAIRHPKYLIRRPKPSIGIHFFEIYWAYKDAINFVNENSIWSVRTIGKDIYNELKLSGRPSLRE</sequence>
<evidence type="ECO:0000256" key="1">
    <source>
        <dbReference type="ARBA" id="ARBA00038101"/>
    </source>
</evidence>
<dbReference type="GeneID" id="8857902"/>
<dbReference type="STRING" id="5762.D2VYT2"/>
<evidence type="ECO:0000313" key="3">
    <source>
        <dbReference type="Proteomes" id="UP000006671"/>
    </source>
</evidence>
<dbReference type="VEuPathDB" id="AmoebaDB:NAEGRDRAFT_53333"/>
<gene>
    <name evidence="2" type="ORF">NAEGRDRAFT_53333</name>
</gene>
<keyword evidence="3" id="KW-1185">Reference proteome</keyword>
<dbReference type="SUPFAM" id="SSF81901">
    <property type="entry name" value="HCP-like"/>
    <property type="match status" value="1"/>
</dbReference>
<dbReference type="EMBL" id="GG738912">
    <property type="protein sequence ID" value="EFC37963.1"/>
    <property type="molecule type" value="Genomic_DNA"/>
</dbReference>
<dbReference type="PANTHER" id="PTHR11102">
    <property type="entry name" value="SEL-1-LIKE PROTEIN"/>
    <property type="match status" value="1"/>
</dbReference>
<dbReference type="PANTHER" id="PTHR11102:SF160">
    <property type="entry name" value="ERAD-ASSOCIATED E3 UBIQUITIN-PROTEIN LIGASE COMPONENT HRD3"/>
    <property type="match status" value="1"/>
</dbReference>